<sequence>MAREQANSIAAQRDRLGEALRGYGAGFTELGRRFAESLGVHATDAFALLEIATAEEAGTPLQPALLAKRIALSSGAMTALLNRLERAGYITRGREHADRRVVTLRCSARAKKLADDFFDSANRRQDAVLAQYPPELLLRFEELLVELGAALVGPEVSE</sequence>
<evidence type="ECO:0000313" key="2">
    <source>
        <dbReference type="EMBL" id="QDP79090.1"/>
    </source>
</evidence>
<dbReference type="Gene3D" id="1.10.10.10">
    <property type="entry name" value="Winged helix-like DNA-binding domain superfamily/Winged helix DNA-binding domain"/>
    <property type="match status" value="1"/>
</dbReference>
<proteinExistence type="predicted"/>
<dbReference type="KEGG" id="nod:FOH10_10465"/>
<dbReference type="PROSITE" id="PS50995">
    <property type="entry name" value="HTH_MARR_2"/>
    <property type="match status" value="1"/>
</dbReference>
<dbReference type="Pfam" id="PF12802">
    <property type="entry name" value="MarR_2"/>
    <property type="match status" value="1"/>
</dbReference>
<evidence type="ECO:0000259" key="1">
    <source>
        <dbReference type="PROSITE" id="PS50995"/>
    </source>
</evidence>
<dbReference type="SUPFAM" id="SSF46785">
    <property type="entry name" value="Winged helix' DNA-binding domain"/>
    <property type="match status" value="1"/>
</dbReference>
<dbReference type="AlphaFoldDB" id="A0A516NJK7"/>
<dbReference type="GO" id="GO:0003700">
    <property type="term" value="F:DNA-binding transcription factor activity"/>
    <property type="evidence" value="ECO:0007669"/>
    <property type="project" value="InterPro"/>
</dbReference>
<dbReference type="InterPro" id="IPR039422">
    <property type="entry name" value="MarR/SlyA-like"/>
</dbReference>
<dbReference type="Proteomes" id="UP000317039">
    <property type="component" value="Chromosome"/>
</dbReference>
<dbReference type="InterPro" id="IPR000835">
    <property type="entry name" value="HTH_MarR-typ"/>
</dbReference>
<dbReference type="GeneID" id="80332809"/>
<dbReference type="SMART" id="SM00347">
    <property type="entry name" value="HTH_MARR"/>
    <property type="match status" value="1"/>
</dbReference>
<dbReference type="PANTHER" id="PTHR33164">
    <property type="entry name" value="TRANSCRIPTIONAL REGULATOR, MARR FAMILY"/>
    <property type="match status" value="1"/>
</dbReference>
<organism evidence="2 3">
    <name type="scientific">Nocardia otitidiscaviarum</name>
    <dbReference type="NCBI Taxonomy" id="1823"/>
    <lineage>
        <taxon>Bacteria</taxon>
        <taxon>Bacillati</taxon>
        <taxon>Actinomycetota</taxon>
        <taxon>Actinomycetes</taxon>
        <taxon>Mycobacteriales</taxon>
        <taxon>Nocardiaceae</taxon>
        <taxon>Nocardia</taxon>
    </lineage>
</organism>
<feature type="domain" description="HTH marR-type" evidence="1">
    <location>
        <begin position="6"/>
        <end position="149"/>
    </location>
</feature>
<reference evidence="2 3" key="1">
    <citation type="submission" date="2019-07" db="EMBL/GenBank/DDBJ databases">
        <title>Complete Genome Sequence and Methylome Analysis of Nocardia otitidis-caviarum NEB252.</title>
        <authorList>
            <person name="Fomenkov A."/>
            <person name="Anton B.P."/>
            <person name="Vincze T."/>
            <person name="Roberts R.J."/>
        </authorList>
    </citation>
    <scope>NUCLEOTIDE SEQUENCE [LARGE SCALE GENOMIC DNA]</scope>
    <source>
        <strain evidence="2 3">NEB252</strain>
    </source>
</reference>
<dbReference type="GO" id="GO:0006950">
    <property type="term" value="P:response to stress"/>
    <property type="evidence" value="ECO:0007669"/>
    <property type="project" value="TreeGrafter"/>
</dbReference>
<dbReference type="InterPro" id="IPR036390">
    <property type="entry name" value="WH_DNA-bd_sf"/>
</dbReference>
<protein>
    <submittedName>
        <fullName evidence="2">MarR family transcriptional regulator</fullName>
    </submittedName>
</protein>
<evidence type="ECO:0000313" key="3">
    <source>
        <dbReference type="Proteomes" id="UP000317039"/>
    </source>
</evidence>
<accession>A0A516NJK7</accession>
<dbReference type="PRINTS" id="PR00598">
    <property type="entry name" value="HTHMARR"/>
</dbReference>
<name>A0A516NJK7_9NOCA</name>
<dbReference type="RefSeq" id="WP_143980560.1">
    <property type="nucleotide sequence ID" value="NZ_CP041695.1"/>
</dbReference>
<dbReference type="InterPro" id="IPR036388">
    <property type="entry name" value="WH-like_DNA-bd_sf"/>
</dbReference>
<dbReference type="PANTHER" id="PTHR33164:SF106">
    <property type="entry name" value="TRANSCRIPTIONAL REGULATORY PROTEIN"/>
    <property type="match status" value="1"/>
</dbReference>
<gene>
    <name evidence="2" type="ORF">FOH10_10465</name>
</gene>
<dbReference type="EMBL" id="CP041695">
    <property type="protein sequence ID" value="QDP79090.1"/>
    <property type="molecule type" value="Genomic_DNA"/>
</dbReference>